<accession>F0RN84</accession>
<dbReference type="OrthoDB" id="5348860at2"/>
<feature type="signal peptide" evidence="2">
    <location>
        <begin position="1"/>
        <end position="29"/>
    </location>
</feature>
<dbReference type="RefSeq" id="WP_013614835.1">
    <property type="nucleotide sequence ID" value="NC_015161.1"/>
</dbReference>
<protein>
    <recommendedName>
        <fullName evidence="3">DUF306 domain-containing protein</fullName>
    </recommendedName>
</protein>
<dbReference type="InterPro" id="IPR053147">
    <property type="entry name" value="Hsp_HslJ-like"/>
</dbReference>
<sequence length="541" mass="56145">MNNRKKWSRNLLNCGLSGSLLLSLGAAGAQTAPARSLAGEWTVVGPDEVVGGAAAGRAPSLTLDGRSALGGTAGCNRLSGRYAARGTVLLTSGLAVTRMACDPQTMQVESELLSRLNRVTRFALDGELLTLKGSQGDLLLRRTGPALNLGSPLTPAPQEESMTPPMTPINGSAPAPASPQAAAGSWQVRSLTVGGQPVPLRPGAAFDLSFTGPALELSGSLGCNRLRAAGQVQSAGVKGRTEQTEWLLTGVTSTRMACDPELTAAETRLTGLLRGALSAELSGDRLTLRSVNGELVLERAAGEAASVWAPSYQGTALRLKGQDVTLSQAATFRFEPQADGSLRLSGSAGCNRLFGTGQPEGNGWSFAALGGTLMACADMSAEESVTALLGDSFKLFREGETLALRSARGELQLTPTAAADPQPAEATRPSGRYTLAELRRGAEVLDLGTFNRPVTLTFGQDPQGQATLGGSDGCNTFGGSYEWVGGQLAFPQPLAGTMMFCPSLETMPSLPATLQASPETVLDGETLILRQGGVEWVFRRG</sequence>
<feature type="region of interest" description="Disordered" evidence="1">
    <location>
        <begin position="148"/>
        <end position="183"/>
    </location>
</feature>
<feature type="domain" description="DUF306" evidence="3">
    <location>
        <begin position="181"/>
        <end position="297"/>
    </location>
</feature>
<reference evidence="4 5" key="2">
    <citation type="journal article" date="2012" name="Stand. Genomic Sci.">
        <title>Complete genome sequence of the orange-red pigmented, radioresistant Deinococcus proteolyticus type strain (MRP(T)).</title>
        <authorList>
            <person name="Copeland A."/>
            <person name="Zeytun A."/>
            <person name="Yassawong M."/>
            <person name="Nolan M."/>
            <person name="Lucas S."/>
            <person name="Hammon N."/>
            <person name="Deshpande S."/>
            <person name="Cheng J.F."/>
            <person name="Han C."/>
            <person name="Tapia R."/>
            <person name="Goodwin L.A."/>
            <person name="Pitluck S."/>
            <person name="Mavromatis K."/>
            <person name="Liolios K."/>
            <person name="Pagani I."/>
            <person name="Ivanova N."/>
            <person name="Mikhailova N."/>
            <person name="Pati A."/>
            <person name="Chen A."/>
            <person name="Palaniappan K."/>
            <person name="Land M."/>
            <person name="Hauser L."/>
            <person name="Jeffries C.D."/>
            <person name="Brambilla E.M."/>
            <person name="Rohde M."/>
            <person name="Sikorski J."/>
            <person name="Pukall R."/>
            <person name="Goker M."/>
            <person name="Detter J.C."/>
            <person name="Woyke T."/>
            <person name="Bristow J."/>
            <person name="Eisen J.A."/>
            <person name="Markowitz V."/>
            <person name="Hugenholtz P."/>
            <person name="Kyrpides N.C."/>
            <person name="Klenk H.P."/>
            <person name="Lapidus A."/>
        </authorList>
    </citation>
    <scope>NUCLEOTIDE SEQUENCE [LARGE SCALE GENOMIC DNA]</scope>
    <source>
        <strain evidence="5">ATCC 35074 / DSM 20540 / JCM 6276 / NBRC 101906 / NCIMB 13154 / VKM Ac-1939 / CCM 2703 / MRP</strain>
    </source>
</reference>
<evidence type="ECO:0000256" key="1">
    <source>
        <dbReference type="SAM" id="MobiDB-lite"/>
    </source>
</evidence>
<organism evidence="4 5">
    <name type="scientific">Deinococcus proteolyticus (strain ATCC 35074 / DSM 20540 / JCM 6276 / NBRC 101906 / NCIMB 13154 / VKM Ac-1939 / CCM 2703 / MRP)</name>
    <dbReference type="NCBI Taxonomy" id="693977"/>
    <lineage>
        <taxon>Bacteria</taxon>
        <taxon>Thermotogati</taxon>
        <taxon>Deinococcota</taxon>
        <taxon>Deinococci</taxon>
        <taxon>Deinococcales</taxon>
        <taxon>Deinococcaceae</taxon>
        <taxon>Deinococcus</taxon>
    </lineage>
</organism>
<dbReference type="KEGG" id="dpt:Deipr_1074"/>
<dbReference type="PANTHER" id="PTHR35535:SF2">
    <property type="entry name" value="DUF306 DOMAIN-CONTAINING PROTEIN"/>
    <property type="match status" value="1"/>
</dbReference>
<evidence type="ECO:0000259" key="3">
    <source>
        <dbReference type="Pfam" id="PF03724"/>
    </source>
</evidence>
<evidence type="ECO:0000313" key="5">
    <source>
        <dbReference type="Proteomes" id="UP000007718"/>
    </source>
</evidence>
<keyword evidence="2" id="KW-0732">Signal</keyword>
<dbReference type="eggNOG" id="COG3187">
    <property type="taxonomic scope" value="Bacteria"/>
</dbReference>
<reference evidence="5" key="1">
    <citation type="submission" date="2011-02" db="EMBL/GenBank/DDBJ databases">
        <title>The complete sequence of chromosome of Deinococcus proteolyticus DSM 20540.</title>
        <authorList>
            <consortium name="US DOE Joint Genome Institute (JGI-PGF)"/>
            <person name="Lucas S."/>
            <person name="Copeland A."/>
            <person name="Lapidus A."/>
            <person name="Bruce D."/>
            <person name="Goodwin L."/>
            <person name="Pitluck S."/>
            <person name="Kyrpides N."/>
            <person name="Mavromatis K."/>
            <person name="Pagani I."/>
            <person name="Ivanova N."/>
            <person name="Ovchinnikova G."/>
            <person name="Zeytun A."/>
            <person name="Detter J.C."/>
            <person name="Han C."/>
            <person name="Land M."/>
            <person name="Hauser L."/>
            <person name="Markowitz V."/>
            <person name="Cheng J.-F."/>
            <person name="Hugenholtz P."/>
            <person name="Woyke T."/>
            <person name="Wu D."/>
            <person name="Pukall R."/>
            <person name="Steenblock K."/>
            <person name="Brambilla E."/>
            <person name="Klenk H.-P."/>
            <person name="Eisen J.A."/>
        </authorList>
    </citation>
    <scope>NUCLEOTIDE SEQUENCE [LARGE SCALE GENOMIC DNA]</scope>
    <source>
        <strain evidence="5">ATCC 35074 / DSM 20540 / JCM 6276 / NBRC 101906 / NCIMB 13154 / VKM Ac-1939 / CCM 2703 / MRP</strain>
    </source>
</reference>
<dbReference type="Pfam" id="PF03724">
    <property type="entry name" value="META"/>
    <property type="match status" value="4"/>
</dbReference>
<dbReference type="AlphaFoldDB" id="F0RN84"/>
<proteinExistence type="predicted"/>
<keyword evidence="5" id="KW-1185">Reference proteome</keyword>
<dbReference type="Gene3D" id="2.40.128.270">
    <property type="match status" value="4"/>
</dbReference>
<evidence type="ECO:0000313" key="4">
    <source>
        <dbReference type="EMBL" id="ADY26226.1"/>
    </source>
</evidence>
<dbReference type="HOGENOM" id="CLU_503192_0_0_0"/>
<dbReference type="STRING" id="693977.Deipr_1074"/>
<feature type="compositionally biased region" description="Low complexity" evidence="1">
    <location>
        <begin position="171"/>
        <end position="183"/>
    </location>
</feature>
<feature type="domain" description="DUF306" evidence="3">
    <location>
        <begin position="451"/>
        <end position="532"/>
    </location>
</feature>
<dbReference type="InterPro" id="IPR005184">
    <property type="entry name" value="DUF306_Meta_HslJ"/>
</dbReference>
<feature type="chain" id="PRO_5003256122" description="DUF306 domain-containing protein" evidence="2">
    <location>
        <begin position="30"/>
        <end position="541"/>
    </location>
</feature>
<feature type="domain" description="DUF306" evidence="3">
    <location>
        <begin position="39"/>
        <end position="140"/>
    </location>
</feature>
<dbReference type="Proteomes" id="UP000007718">
    <property type="component" value="Chromosome"/>
</dbReference>
<dbReference type="InterPro" id="IPR038670">
    <property type="entry name" value="HslJ-like_sf"/>
</dbReference>
<gene>
    <name evidence="4" type="ordered locus">Deipr_1074</name>
</gene>
<name>F0RN84_DEIPM</name>
<feature type="domain" description="DUF306" evidence="3">
    <location>
        <begin position="318"/>
        <end position="411"/>
    </location>
</feature>
<dbReference type="PANTHER" id="PTHR35535">
    <property type="entry name" value="HEAT SHOCK PROTEIN HSLJ"/>
    <property type="match status" value="1"/>
</dbReference>
<evidence type="ECO:0000256" key="2">
    <source>
        <dbReference type="SAM" id="SignalP"/>
    </source>
</evidence>
<dbReference type="EMBL" id="CP002536">
    <property type="protein sequence ID" value="ADY26226.1"/>
    <property type="molecule type" value="Genomic_DNA"/>
</dbReference>